<dbReference type="PANTHER" id="PTHR43630:SF2">
    <property type="entry name" value="GLYCOSYLTRANSFERASE"/>
    <property type="match status" value="1"/>
</dbReference>
<dbReference type="InterPro" id="IPR011990">
    <property type="entry name" value="TPR-like_helical_dom_sf"/>
</dbReference>
<dbReference type="SUPFAM" id="SSF53448">
    <property type="entry name" value="Nucleotide-diphospho-sugar transferases"/>
    <property type="match status" value="1"/>
</dbReference>
<comment type="caution">
    <text evidence="3">The sequence shown here is derived from an EMBL/GenBank/DDBJ whole genome shotgun (WGS) entry which is preliminary data.</text>
</comment>
<feature type="non-terminal residue" evidence="3">
    <location>
        <position position="471"/>
    </location>
</feature>
<dbReference type="SUPFAM" id="SSF48452">
    <property type="entry name" value="TPR-like"/>
    <property type="match status" value="1"/>
</dbReference>
<protein>
    <recommendedName>
        <fullName evidence="2">Glycosyltransferase 2-like domain-containing protein</fullName>
    </recommendedName>
</protein>
<sequence>MKPFTISLCMIVKDEEKYLEKCLNSVHHMVDEIIIVDTGSSDSTLDIAERYKAKIFHFNWIDDFSVARNYSIAQATSDYILIMDADEYLEKDVNIFDDLKSSKDFYINRIKNYTENGVPSYHEAIRLFKNNIGLSYYGRIHEHLDLEGKNYSHAFSNILINHIGYKNEVLTEKNKTQRNIELLLNEVAENPSGYSYFNLAKQYMFMGELDKALHYFKESYYLSKNQYYLSDLLYHMVETLYKLKRYEDGIKVVTEAIGLFPLKTDLFFIKAKIFEELGFLEEAESLFKKCLSLGEVEHTSTREGVGSYLAHYYLSEVYQKQGKKLEAVEALFFALREKKNFPAALYSYIELLTTVNIPSEEIKRYLSAIYPITNQEEYSLLIKILYQLRHPLLIEYLEMYHNSNDQFLLAIAKQMNKQYREAYQIWNQLEAIKSEQIDDVIMLSLLLEDVTLLNKFRSSINVSDKERKILV</sequence>
<organism evidence="3 4">
    <name type="scientific">Tepidibacillus decaturensis</name>
    <dbReference type="NCBI Taxonomy" id="1413211"/>
    <lineage>
        <taxon>Bacteria</taxon>
        <taxon>Bacillati</taxon>
        <taxon>Bacillota</taxon>
        <taxon>Bacilli</taxon>
        <taxon>Bacillales</taxon>
        <taxon>Bacillaceae</taxon>
        <taxon>Tepidibacillus</taxon>
    </lineage>
</organism>
<name>A0A135L633_9BACI</name>
<dbReference type="Gene3D" id="1.25.40.10">
    <property type="entry name" value="Tetratricopeptide repeat domain"/>
    <property type="match status" value="2"/>
</dbReference>
<dbReference type="Pfam" id="PF00535">
    <property type="entry name" value="Glycos_transf_2"/>
    <property type="match status" value="1"/>
</dbReference>
<keyword evidence="1" id="KW-0802">TPR repeat</keyword>
<dbReference type="Gene3D" id="3.90.550.10">
    <property type="entry name" value="Spore Coat Polysaccharide Biosynthesis Protein SpsA, Chain A"/>
    <property type="match status" value="1"/>
</dbReference>
<keyword evidence="4" id="KW-1185">Reference proteome</keyword>
<reference evidence="3 4" key="1">
    <citation type="submission" date="2016-02" db="EMBL/GenBank/DDBJ databases">
        <title>Draft Genome for Tepidibacillus decaturensis nov. sp. Strain Z9, an Anaerobic, Moderately Thermophilic and Heterotrophic Bacterium from Deep Subsurface of the Illinois Basin, USA.</title>
        <authorList>
            <person name="Dong Y."/>
            <person name="Chang J.Y."/>
            <person name="Sanford R."/>
            <person name="Fouke B.W."/>
        </authorList>
    </citation>
    <scope>NUCLEOTIDE SEQUENCE [LARGE SCALE GENOMIC DNA]</scope>
    <source>
        <strain evidence="3 4">Z9</strain>
    </source>
</reference>
<dbReference type="SMART" id="SM00028">
    <property type="entry name" value="TPR"/>
    <property type="match status" value="5"/>
</dbReference>
<accession>A0A135L633</accession>
<dbReference type="STRING" id="1413211.U473_10930"/>
<gene>
    <name evidence="3" type="ORF">U473_10930</name>
</gene>
<dbReference type="RefSeq" id="WP_068726235.1">
    <property type="nucleotide sequence ID" value="NZ_LSKU01000001.1"/>
</dbReference>
<feature type="domain" description="Glycosyltransferase 2-like" evidence="2">
    <location>
        <begin position="7"/>
        <end position="92"/>
    </location>
</feature>
<evidence type="ECO:0000259" key="2">
    <source>
        <dbReference type="Pfam" id="PF00535"/>
    </source>
</evidence>
<dbReference type="Proteomes" id="UP000070352">
    <property type="component" value="Unassembled WGS sequence"/>
</dbReference>
<dbReference type="OrthoDB" id="9815923at2"/>
<dbReference type="InterPro" id="IPR019734">
    <property type="entry name" value="TPR_rpt"/>
</dbReference>
<dbReference type="Pfam" id="PF13181">
    <property type="entry name" value="TPR_8"/>
    <property type="match status" value="1"/>
</dbReference>
<dbReference type="EMBL" id="LSKU01000001">
    <property type="protein sequence ID" value="KXG44468.1"/>
    <property type="molecule type" value="Genomic_DNA"/>
</dbReference>
<dbReference type="PANTHER" id="PTHR43630">
    <property type="entry name" value="POLY-BETA-1,6-N-ACETYL-D-GLUCOSAMINE SYNTHASE"/>
    <property type="match status" value="1"/>
</dbReference>
<evidence type="ECO:0000313" key="3">
    <source>
        <dbReference type="EMBL" id="KXG44468.1"/>
    </source>
</evidence>
<dbReference type="InterPro" id="IPR001173">
    <property type="entry name" value="Glyco_trans_2-like"/>
</dbReference>
<proteinExistence type="predicted"/>
<dbReference type="InterPro" id="IPR029044">
    <property type="entry name" value="Nucleotide-diphossugar_trans"/>
</dbReference>
<dbReference type="CDD" id="cd02511">
    <property type="entry name" value="Beta4Glucosyltransferase"/>
    <property type="match status" value="1"/>
</dbReference>
<dbReference type="PROSITE" id="PS50005">
    <property type="entry name" value="TPR"/>
    <property type="match status" value="1"/>
</dbReference>
<evidence type="ECO:0000256" key="1">
    <source>
        <dbReference type="PROSITE-ProRule" id="PRU00339"/>
    </source>
</evidence>
<feature type="repeat" description="TPR" evidence="1">
    <location>
        <begin position="193"/>
        <end position="226"/>
    </location>
</feature>
<dbReference type="AlphaFoldDB" id="A0A135L633"/>
<evidence type="ECO:0000313" key="4">
    <source>
        <dbReference type="Proteomes" id="UP000070352"/>
    </source>
</evidence>